<dbReference type="PROSITE" id="PS50072">
    <property type="entry name" value="CSA_PPIASE_2"/>
    <property type="match status" value="1"/>
</dbReference>
<dbReference type="InterPro" id="IPR044665">
    <property type="entry name" value="E_coli_cyclophilin_A-like"/>
</dbReference>
<reference evidence="6" key="2">
    <citation type="submission" date="2020-09" db="EMBL/GenBank/DDBJ databases">
        <authorList>
            <person name="Sun Q."/>
            <person name="Zhou Y."/>
        </authorList>
    </citation>
    <scope>NUCLEOTIDE SEQUENCE</scope>
    <source>
        <strain evidence="6">CGMCC 1.10998</strain>
    </source>
</reference>
<protein>
    <recommendedName>
        <fullName evidence="4">Peptidyl-prolyl cis-trans isomerase</fullName>
        <shortName evidence="4">PPIase</shortName>
        <ecNumber evidence="4">5.2.1.8</ecNumber>
    </recommendedName>
</protein>
<keyword evidence="3 4" id="KW-0413">Isomerase</keyword>
<evidence type="ECO:0000256" key="1">
    <source>
        <dbReference type="ARBA" id="ARBA00007365"/>
    </source>
</evidence>
<name>A0A916UWM7_9BURK</name>
<feature type="chain" id="PRO_5038163021" description="Peptidyl-prolyl cis-trans isomerase" evidence="4">
    <location>
        <begin position="28"/>
        <end position="221"/>
    </location>
</feature>
<reference evidence="6" key="1">
    <citation type="journal article" date="2014" name="Int. J. Syst. Evol. Microbiol.">
        <title>Complete genome sequence of Corynebacterium casei LMG S-19264T (=DSM 44701T), isolated from a smear-ripened cheese.</title>
        <authorList>
            <consortium name="US DOE Joint Genome Institute (JGI-PGF)"/>
            <person name="Walter F."/>
            <person name="Albersmeier A."/>
            <person name="Kalinowski J."/>
            <person name="Ruckert C."/>
        </authorList>
    </citation>
    <scope>NUCLEOTIDE SEQUENCE</scope>
    <source>
        <strain evidence="6">CGMCC 1.10998</strain>
    </source>
</reference>
<keyword evidence="7" id="KW-1185">Reference proteome</keyword>
<evidence type="ECO:0000259" key="5">
    <source>
        <dbReference type="PROSITE" id="PS50072"/>
    </source>
</evidence>
<evidence type="ECO:0000313" key="6">
    <source>
        <dbReference type="EMBL" id="GGC92032.1"/>
    </source>
</evidence>
<sequence>MMTITRRRILAAILASSTLALSSLAIAADNPKVELKTNMGNIVLELYPEAAPKTVDNFLRYVKAGHYKGTIFHRVINGFMVQGGGFDKNMKEKPTQKPIALEARYALDKGLKNDIGTVAMARTNDPNSATAQFFINVVDNDFLNHQILPEGDPVEVTRRGTTKTLPRSQALLATAGYTPFGKVIEGMDVVEKIKAVEVKDAGEMQNVPVKPVIIESAKIIK</sequence>
<dbReference type="InterPro" id="IPR020892">
    <property type="entry name" value="Cyclophilin-type_PPIase_CS"/>
</dbReference>
<dbReference type="Gene3D" id="2.40.100.10">
    <property type="entry name" value="Cyclophilin-like"/>
    <property type="match status" value="1"/>
</dbReference>
<comment type="catalytic activity">
    <reaction evidence="4">
        <text>[protein]-peptidylproline (omega=180) = [protein]-peptidylproline (omega=0)</text>
        <dbReference type="Rhea" id="RHEA:16237"/>
        <dbReference type="Rhea" id="RHEA-COMP:10747"/>
        <dbReference type="Rhea" id="RHEA-COMP:10748"/>
        <dbReference type="ChEBI" id="CHEBI:83833"/>
        <dbReference type="ChEBI" id="CHEBI:83834"/>
        <dbReference type="EC" id="5.2.1.8"/>
    </reaction>
</comment>
<dbReference type="EC" id="5.2.1.8" evidence="4"/>
<gene>
    <name evidence="6" type="primary">ppiA</name>
    <name evidence="6" type="ORF">GCM10011396_44150</name>
</gene>
<keyword evidence="2 4" id="KW-0697">Rotamase</keyword>
<dbReference type="EMBL" id="BMED01000005">
    <property type="protein sequence ID" value="GGC92032.1"/>
    <property type="molecule type" value="Genomic_DNA"/>
</dbReference>
<comment type="function">
    <text evidence="4">PPIases accelerate the folding of proteins. It catalyzes the cis-trans isomerization of proline imidic peptide bonds in oligopeptides.</text>
</comment>
<accession>A0A916UWM7</accession>
<dbReference type="Proteomes" id="UP000637423">
    <property type="component" value="Unassembled WGS sequence"/>
</dbReference>
<dbReference type="PRINTS" id="PR00153">
    <property type="entry name" value="CSAPPISMRASE"/>
</dbReference>
<dbReference type="InterPro" id="IPR029000">
    <property type="entry name" value="Cyclophilin-like_dom_sf"/>
</dbReference>
<comment type="caution">
    <text evidence="6">The sequence shown here is derived from an EMBL/GenBank/DDBJ whole genome shotgun (WGS) entry which is preliminary data.</text>
</comment>
<evidence type="ECO:0000313" key="7">
    <source>
        <dbReference type="Proteomes" id="UP000637423"/>
    </source>
</evidence>
<dbReference type="InterPro" id="IPR002130">
    <property type="entry name" value="Cyclophilin-type_PPIase_dom"/>
</dbReference>
<dbReference type="CDD" id="cd01920">
    <property type="entry name" value="cyclophilin_EcCYP_like"/>
    <property type="match status" value="1"/>
</dbReference>
<organism evidence="6 7">
    <name type="scientific">Undibacterium terreum</name>
    <dbReference type="NCBI Taxonomy" id="1224302"/>
    <lineage>
        <taxon>Bacteria</taxon>
        <taxon>Pseudomonadati</taxon>
        <taxon>Pseudomonadota</taxon>
        <taxon>Betaproteobacteria</taxon>
        <taxon>Burkholderiales</taxon>
        <taxon>Oxalobacteraceae</taxon>
        <taxon>Undibacterium</taxon>
    </lineage>
</organism>
<comment type="similarity">
    <text evidence="1 4">Belongs to the cyclophilin-type PPIase family.</text>
</comment>
<feature type="domain" description="PPIase cyclophilin-type" evidence="5">
    <location>
        <begin position="37"/>
        <end position="219"/>
    </location>
</feature>
<evidence type="ECO:0000256" key="4">
    <source>
        <dbReference type="RuleBase" id="RU363019"/>
    </source>
</evidence>
<dbReference type="AlphaFoldDB" id="A0A916UWM7"/>
<dbReference type="PROSITE" id="PS00170">
    <property type="entry name" value="CSA_PPIASE_1"/>
    <property type="match status" value="1"/>
</dbReference>
<dbReference type="GO" id="GO:0006457">
    <property type="term" value="P:protein folding"/>
    <property type="evidence" value="ECO:0007669"/>
    <property type="project" value="InterPro"/>
</dbReference>
<dbReference type="PANTHER" id="PTHR43246">
    <property type="entry name" value="PEPTIDYL-PROLYL CIS-TRANS ISOMERASE CYP38, CHLOROPLASTIC"/>
    <property type="match status" value="1"/>
</dbReference>
<evidence type="ECO:0000256" key="2">
    <source>
        <dbReference type="ARBA" id="ARBA00023110"/>
    </source>
</evidence>
<dbReference type="Pfam" id="PF00160">
    <property type="entry name" value="Pro_isomerase"/>
    <property type="match status" value="1"/>
</dbReference>
<proteinExistence type="inferred from homology"/>
<evidence type="ECO:0000256" key="3">
    <source>
        <dbReference type="ARBA" id="ARBA00023235"/>
    </source>
</evidence>
<keyword evidence="4" id="KW-0732">Signal</keyword>
<feature type="signal peptide" evidence="4">
    <location>
        <begin position="1"/>
        <end position="27"/>
    </location>
</feature>
<dbReference type="GO" id="GO:0003755">
    <property type="term" value="F:peptidyl-prolyl cis-trans isomerase activity"/>
    <property type="evidence" value="ECO:0007669"/>
    <property type="project" value="UniProtKB-UniRule"/>
</dbReference>
<dbReference type="SUPFAM" id="SSF50891">
    <property type="entry name" value="Cyclophilin-like"/>
    <property type="match status" value="1"/>
</dbReference>